<dbReference type="Proteomes" id="UP000324222">
    <property type="component" value="Unassembled WGS sequence"/>
</dbReference>
<organism evidence="1 2">
    <name type="scientific">Portunus trituberculatus</name>
    <name type="common">Swimming crab</name>
    <name type="synonym">Neptunus trituberculatus</name>
    <dbReference type="NCBI Taxonomy" id="210409"/>
    <lineage>
        <taxon>Eukaryota</taxon>
        <taxon>Metazoa</taxon>
        <taxon>Ecdysozoa</taxon>
        <taxon>Arthropoda</taxon>
        <taxon>Crustacea</taxon>
        <taxon>Multicrustacea</taxon>
        <taxon>Malacostraca</taxon>
        <taxon>Eumalacostraca</taxon>
        <taxon>Eucarida</taxon>
        <taxon>Decapoda</taxon>
        <taxon>Pleocyemata</taxon>
        <taxon>Brachyura</taxon>
        <taxon>Eubrachyura</taxon>
        <taxon>Portunoidea</taxon>
        <taxon>Portunidae</taxon>
        <taxon>Portuninae</taxon>
        <taxon>Portunus</taxon>
    </lineage>
</organism>
<accession>A0A5B7HCT0</accession>
<evidence type="ECO:0000313" key="2">
    <source>
        <dbReference type="Proteomes" id="UP000324222"/>
    </source>
</evidence>
<dbReference type="EMBL" id="VSRR010027007">
    <property type="protein sequence ID" value="MPC67943.1"/>
    <property type="molecule type" value="Genomic_DNA"/>
</dbReference>
<comment type="caution">
    <text evidence="1">The sequence shown here is derived from an EMBL/GenBank/DDBJ whole genome shotgun (WGS) entry which is preliminary data.</text>
</comment>
<dbReference type="AlphaFoldDB" id="A0A5B7HCT0"/>
<keyword evidence="2" id="KW-1185">Reference proteome</keyword>
<evidence type="ECO:0000313" key="1">
    <source>
        <dbReference type="EMBL" id="MPC67943.1"/>
    </source>
</evidence>
<reference evidence="1 2" key="1">
    <citation type="submission" date="2019-05" db="EMBL/GenBank/DDBJ databases">
        <title>Another draft genome of Portunus trituberculatus and its Hox gene families provides insights of decapod evolution.</title>
        <authorList>
            <person name="Jeong J.-H."/>
            <person name="Song I."/>
            <person name="Kim S."/>
            <person name="Choi T."/>
            <person name="Kim D."/>
            <person name="Ryu S."/>
            <person name="Kim W."/>
        </authorList>
    </citation>
    <scope>NUCLEOTIDE SEQUENCE [LARGE SCALE GENOMIC DNA]</scope>
    <source>
        <tissue evidence="1">Muscle</tissue>
    </source>
</reference>
<sequence>MMSTKTKSDVYYHFPFIDLSIYHNIPKKGEFFFHNPFSTKTHFPFCLLFGDFTQLQKLMWGIKIVKTVPSNLVISIHPF</sequence>
<gene>
    <name evidence="1" type="ORF">E2C01_062130</name>
</gene>
<protein>
    <submittedName>
        <fullName evidence="1">Uncharacterized protein</fullName>
    </submittedName>
</protein>
<name>A0A5B7HCT0_PORTR</name>
<proteinExistence type="predicted"/>